<gene>
    <name evidence="4" type="ORF">GCM10010470_40890</name>
</gene>
<evidence type="ECO:0000259" key="2">
    <source>
        <dbReference type="PROSITE" id="PS50113"/>
    </source>
</evidence>
<comment type="caution">
    <text evidence="4">The sequence shown here is derived from an EMBL/GenBank/DDBJ whole genome shotgun (WGS) entry which is preliminary data.</text>
</comment>
<dbReference type="Pfam" id="PF00989">
    <property type="entry name" value="PAS"/>
    <property type="match status" value="1"/>
</dbReference>
<dbReference type="InterPro" id="IPR000160">
    <property type="entry name" value="GGDEF_dom"/>
</dbReference>
<feature type="domain" description="PAC" evidence="2">
    <location>
        <begin position="113"/>
        <end position="165"/>
    </location>
</feature>
<name>A0ABN3VG03_9PSEU</name>
<dbReference type="InterPro" id="IPR000700">
    <property type="entry name" value="PAS-assoc_C"/>
</dbReference>
<dbReference type="PROSITE" id="PS50112">
    <property type="entry name" value="PAS"/>
    <property type="match status" value="1"/>
</dbReference>
<evidence type="ECO:0000313" key="5">
    <source>
        <dbReference type="Proteomes" id="UP001500979"/>
    </source>
</evidence>
<dbReference type="Pfam" id="PF00990">
    <property type="entry name" value="GGDEF"/>
    <property type="match status" value="1"/>
</dbReference>
<dbReference type="InterPro" id="IPR029787">
    <property type="entry name" value="Nucleotide_cyclase"/>
</dbReference>
<feature type="domain" description="PAS" evidence="1">
    <location>
        <begin position="159"/>
        <end position="216"/>
    </location>
</feature>
<evidence type="ECO:0000313" key="4">
    <source>
        <dbReference type="EMBL" id="GAA2801669.1"/>
    </source>
</evidence>
<dbReference type="InterPro" id="IPR052155">
    <property type="entry name" value="Biofilm_reg_signaling"/>
</dbReference>
<dbReference type="PROSITE" id="PS50887">
    <property type="entry name" value="GGDEF"/>
    <property type="match status" value="1"/>
</dbReference>
<dbReference type="SUPFAM" id="SSF55073">
    <property type="entry name" value="Nucleotide cyclase"/>
    <property type="match status" value="1"/>
</dbReference>
<dbReference type="InterPro" id="IPR000014">
    <property type="entry name" value="PAS"/>
</dbReference>
<dbReference type="SUPFAM" id="SSF55785">
    <property type="entry name" value="PYP-like sensor domain (PAS domain)"/>
    <property type="match status" value="2"/>
</dbReference>
<dbReference type="NCBIfam" id="TIGR00229">
    <property type="entry name" value="sensory_box"/>
    <property type="match status" value="2"/>
</dbReference>
<dbReference type="RefSeq" id="WP_344682030.1">
    <property type="nucleotide sequence ID" value="NZ_BAAAUX010000016.1"/>
</dbReference>
<dbReference type="Gene3D" id="3.30.450.20">
    <property type="entry name" value="PAS domain"/>
    <property type="match status" value="2"/>
</dbReference>
<dbReference type="PANTHER" id="PTHR44757:SF2">
    <property type="entry name" value="BIOFILM ARCHITECTURE MAINTENANCE PROTEIN MBAA"/>
    <property type="match status" value="1"/>
</dbReference>
<organism evidence="4 5">
    <name type="scientific">Saccharopolyspora taberi</name>
    <dbReference type="NCBI Taxonomy" id="60895"/>
    <lineage>
        <taxon>Bacteria</taxon>
        <taxon>Bacillati</taxon>
        <taxon>Actinomycetota</taxon>
        <taxon>Actinomycetes</taxon>
        <taxon>Pseudonocardiales</taxon>
        <taxon>Pseudonocardiaceae</taxon>
        <taxon>Saccharopolyspora</taxon>
    </lineage>
</organism>
<dbReference type="SMART" id="SM00091">
    <property type="entry name" value="PAS"/>
    <property type="match status" value="2"/>
</dbReference>
<evidence type="ECO:0000259" key="1">
    <source>
        <dbReference type="PROSITE" id="PS50112"/>
    </source>
</evidence>
<sequence>MTCLTDMLTAQNQGAAHDPTLLGSSADRSGEFVPMTRGTVEDVEWDAVFDGAAVPTAVLDGQGHPRYVNPAFCTLLGHGAPDLLQPSPRDSSCLRNAVLQHAVVGDTIAHGRAVAETWYHKPDGQIVWVRLSGSTVKDSVGQRCWILLQAEDVTTGRSREMLWEQCFAAAPTGMALLDLQGHWTSVNDAFCDLLGYRRDEILGLQFSDLTYPGDEDQGDTALADLRAGRTTTVSVEKRYRHKDGHPITVLIRSSVDQYGHLAGDHLLTAAADQLLRGVPPGATVARLGGDEFVITCLADDTPAAETLRDRIAELLDTTTTAAGHTVELKASVGIAVTRDPTTPPEELLHTADRDMYTRKKNPRNT</sequence>
<dbReference type="PANTHER" id="PTHR44757">
    <property type="entry name" value="DIGUANYLATE CYCLASE DGCP"/>
    <property type="match status" value="1"/>
</dbReference>
<dbReference type="CDD" id="cd01949">
    <property type="entry name" value="GGDEF"/>
    <property type="match status" value="1"/>
</dbReference>
<dbReference type="InterPro" id="IPR013767">
    <property type="entry name" value="PAS_fold"/>
</dbReference>
<dbReference type="NCBIfam" id="TIGR00254">
    <property type="entry name" value="GGDEF"/>
    <property type="match status" value="1"/>
</dbReference>
<dbReference type="PROSITE" id="PS50113">
    <property type="entry name" value="PAC"/>
    <property type="match status" value="1"/>
</dbReference>
<dbReference type="EMBL" id="BAAAUX010000016">
    <property type="protein sequence ID" value="GAA2801669.1"/>
    <property type="molecule type" value="Genomic_DNA"/>
</dbReference>
<evidence type="ECO:0000259" key="3">
    <source>
        <dbReference type="PROSITE" id="PS50887"/>
    </source>
</evidence>
<reference evidence="4 5" key="1">
    <citation type="journal article" date="2019" name="Int. J. Syst. Evol. Microbiol.">
        <title>The Global Catalogue of Microorganisms (GCM) 10K type strain sequencing project: providing services to taxonomists for standard genome sequencing and annotation.</title>
        <authorList>
            <consortium name="The Broad Institute Genomics Platform"/>
            <consortium name="The Broad Institute Genome Sequencing Center for Infectious Disease"/>
            <person name="Wu L."/>
            <person name="Ma J."/>
        </authorList>
    </citation>
    <scope>NUCLEOTIDE SEQUENCE [LARGE SCALE GENOMIC DNA]</scope>
    <source>
        <strain evidence="4 5">JCM 9383</strain>
    </source>
</reference>
<dbReference type="SMART" id="SM00267">
    <property type="entry name" value="GGDEF"/>
    <property type="match status" value="1"/>
</dbReference>
<dbReference type="Proteomes" id="UP001500979">
    <property type="component" value="Unassembled WGS sequence"/>
</dbReference>
<keyword evidence="5" id="KW-1185">Reference proteome</keyword>
<dbReference type="Gene3D" id="3.30.70.270">
    <property type="match status" value="1"/>
</dbReference>
<dbReference type="Pfam" id="PF13426">
    <property type="entry name" value="PAS_9"/>
    <property type="match status" value="1"/>
</dbReference>
<protein>
    <submittedName>
        <fullName evidence="4">Uncharacterized protein</fullName>
    </submittedName>
</protein>
<feature type="domain" description="GGDEF" evidence="3">
    <location>
        <begin position="246"/>
        <end position="365"/>
    </location>
</feature>
<accession>A0ABN3VG03</accession>
<proteinExistence type="predicted"/>
<dbReference type="CDD" id="cd00130">
    <property type="entry name" value="PAS"/>
    <property type="match status" value="2"/>
</dbReference>
<dbReference type="InterPro" id="IPR043128">
    <property type="entry name" value="Rev_trsase/Diguanyl_cyclase"/>
</dbReference>
<dbReference type="InterPro" id="IPR035965">
    <property type="entry name" value="PAS-like_dom_sf"/>
</dbReference>